<keyword evidence="8 16" id="KW-0675">Receptor</keyword>
<evidence type="ECO:0000256" key="2">
    <source>
        <dbReference type="ARBA" id="ARBA00009810"/>
    </source>
</evidence>
<dbReference type="SUPFAM" id="SSF56935">
    <property type="entry name" value="Porins"/>
    <property type="match status" value="1"/>
</dbReference>
<feature type="signal peptide" evidence="13">
    <location>
        <begin position="1"/>
        <end position="43"/>
    </location>
</feature>
<evidence type="ECO:0000256" key="12">
    <source>
        <dbReference type="SAM" id="MobiDB-lite"/>
    </source>
</evidence>
<keyword evidence="5 10" id="KW-0812">Transmembrane</keyword>
<keyword evidence="13" id="KW-0732">Signal</keyword>
<dbReference type="EMBL" id="QRGA01000007">
    <property type="protein sequence ID" value="RDU98549.1"/>
    <property type="molecule type" value="Genomic_DNA"/>
</dbReference>
<evidence type="ECO:0000313" key="17">
    <source>
        <dbReference type="Proteomes" id="UP000256838"/>
    </source>
</evidence>
<evidence type="ECO:0000256" key="3">
    <source>
        <dbReference type="ARBA" id="ARBA00022448"/>
    </source>
</evidence>
<comment type="caution">
    <text evidence="16">The sequence shown here is derived from an EMBL/GenBank/DDBJ whole genome shotgun (WGS) entry which is preliminary data.</text>
</comment>
<evidence type="ECO:0000256" key="6">
    <source>
        <dbReference type="ARBA" id="ARBA00023077"/>
    </source>
</evidence>
<evidence type="ECO:0000256" key="1">
    <source>
        <dbReference type="ARBA" id="ARBA00004571"/>
    </source>
</evidence>
<feature type="region of interest" description="Disordered" evidence="12">
    <location>
        <begin position="1"/>
        <end position="23"/>
    </location>
</feature>
<gene>
    <name evidence="16" type="ORF">DWV00_12815</name>
</gene>
<protein>
    <submittedName>
        <fullName evidence="16">TonB-dependent receptor</fullName>
    </submittedName>
</protein>
<dbReference type="PANTHER" id="PTHR30069">
    <property type="entry name" value="TONB-DEPENDENT OUTER MEMBRANE RECEPTOR"/>
    <property type="match status" value="1"/>
</dbReference>
<evidence type="ECO:0000256" key="11">
    <source>
        <dbReference type="RuleBase" id="RU003357"/>
    </source>
</evidence>
<evidence type="ECO:0000256" key="4">
    <source>
        <dbReference type="ARBA" id="ARBA00022452"/>
    </source>
</evidence>
<feature type="compositionally biased region" description="Basic residues" evidence="12">
    <location>
        <begin position="10"/>
        <end position="23"/>
    </location>
</feature>
<evidence type="ECO:0000259" key="15">
    <source>
        <dbReference type="Pfam" id="PF07715"/>
    </source>
</evidence>
<dbReference type="InterPro" id="IPR036942">
    <property type="entry name" value="Beta-barrel_TonB_sf"/>
</dbReference>
<dbReference type="RefSeq" id="WP_115534300.1">
    <property type="nucleotide sequence ID" value="NZ_QRGA01000007.1"/>
</dbReference>
<accession>A0A3D8JZX4</accession>
<dbReference type="Gene3D" id="2.40.170.20">
    <property type="entry name" value="TonB-dependent receptor, beta-barrel domain"/>
    <property type="match status" value="1"/>
</dbReference>
<comment type="similarity">
    <text evidence="2 10 11">Belongs to the TonB-dependent receptor family.</text>
</comment>
<organism evidence="16 17">
    <name type="scientific">Trinickia dinghuensis</name>
    <dbReference type="NCBI Taxonomy" id="2291023"/>
    <lineage>
        <taxon>Bacteria</taxon>
        <taxon>Pseudomonadati</taxon>
        <taxon>Pseudomonadota</taxon>
        <taxon>Betaproteobacteria</taxon>
        <taxon>Burkholderiales</taxon>
        <taxon>Burkholderiaceae</taxon>
        <taxon>Trinickia</taxon>
    </lineage>
</organism>
<proteinExistence type="inferred from homology"/>
<dbReference type="InterPro" id="IPR012910">
    <property type="entry name" value="Plug_dom"/>
</dbReference>
<keyword evidence="7 10" id="KW-0472">Membrane</keyword>
<dbReference type="InterPro" id="IPR006311">
    <property type="entry name" value="TAT_signal"/>
</dbReference>
<feature type="domain" description="TonB-dependent receptor-like beta-barrel" evidence="14">
    <location>
        <begin position="269"/>
        <end position="736"/>
    </location>
</feature>
<comment type="subcellular location">
    <subcellularLocation>
        <location evidence="1 10">Cell outer membrane</location>
        <topology evidence="1 10">Multi-pass membrane protein</topology>
    </subcellularLocation>
</comment>
<evidence type="ECO:0000256" key="9">
    <source>
        <dbReference type="ARBA" id="ARBA00023237"/>
    </source>
</evidence>
<keyword evidence="17" id="KW-1185">Reference proteome</keyword>
<evidence type="ECO:0000313" key="16">
    <source>
        <dbReference type="EMBL" id="RDU98549.1"/>
    </source>
</evidence>
<name>A0A3D8JZX4_9BURK</name>
<dbReference type="InterPro" id="IPR039426">
    <property type="entry name" value="TonB-dep_rcpt-like"/>
</dbReference>
<dbReference type="PROSITE" id="PS52016">
    <property type="entry name" value="TONB_DEPENDENT_REC_3"/>
    <property type="match status" value="1"/>
</dbReference>
<dbReference type="Pfam" id="PF00593">
    <property type="entry name" value="TonB_dep_Rec_b-barrel"/>
    <property type="match status" value="1"/>
</dbReference>
<dbReference type="PROSITE" id="PS51318">
    <property type="entry name" value="TAT"/>
    <property type="match status" value="1"/>
</dbReference>
<feature type="chain" id="PRO_5017796167" evidence="13">
    <location>
        <begin position="44"/>
        <end position="787"/>
    </location>
</feature>
<dbReference type="Pfam" id="PF07715">
    <property type="entry name" value="Plug"/>
    <property type="match status" value="1"/>
</dbReference>
<keyword evidence="3 10" id="KW-0813">Transport</keyword>
<dbReference type="InterPro" id="IPR037066">
    <property type="entry name" value="Plug_dom_sf"/>
</dbReference>
<keyword evidence="4 10" id="KW-1134">Transmembrane beta strand</keyword>
<sequence length="787" mass="84134">MIRSTDHVHPGQRHNPRPPSRRTRLAGCFAASALAGLAPFASAQTGPARALPVAAAPSPAASDGATYSATLQPVVVVGTTPLVGIGLPLSQVAANVQVVHGHELSEQHRETLTDYFEKNLPSVDVNDAQGNPYQMNINYRGFSASPLLGTPEGLSVFMDGVRINEPFGDAVNWDLIPQQAIDTIELVPGSSPTFGLNTLGGAIAISTKNGKDDPGGDVEVTGGSWGRKTVEVEQGGTIGHNLDYYVTGNVANDNGWGESNSSRVRQGFGKLRYSDADTTIALSAGGADNDLQGTQTIPRSFLDDFRQAYTFPDQNLNSVGYTTLSGEHFFNDRTELSGNVYFRRLVSKNISSNNNNDYGSVQSDGSIDTLQGSNVESMVGTDSYGASLQLTLLGQLGGMKNQFVAGVAVDFANSHYTESEQDAYFLPSRATVGIGGYTQQVNAKTRDANLAAYLQDTLSLTKQWTLTLSGRYNWAKSQIGDESGTQPQLDGSHVFSRLNPAIGLNWNPTPGFTAYATYNEGMRTPTAIELECADPTAPCSLPNDFVADPALSPVISKTIEAGARGRIGSATTWSAAVYRTTLDNDIEFISSPTATQGFFQNVGNTRRQGFELSGHTQLGKLGVTANYSYIDATYRSSWTESSPSNSSADANGNITVQPGNHLPGIPANTVKLRLDYAATPKWTIGTNVTYRGDIYAQGDENNQDVNGKIAGYVLVDFDTAYQVTKRLRVFATVTNVFDKRYASFGVLGQNFFNGPGHTFDGSAPVSEQFVGPGAPRGAWVGVRYAWN</sequence>
<dbReference type="GO" id="GO:0044718">
    <property type="term" value="P:siderophore transmembrane transport"/>
    <property type="evidence" value="ECO:0007669"/>
    <property type="project" value="TreeGrafter"/>
</dbReference>
<dbReference type="Proteomes" id="UP000256838">
    <property type="component" value="Unassembled WGS sequence"/>
</dbReference>
<evidence type="ECO:0000256" key="13">
    <source>
        <dbReference type="SAM" id="SignalP"/>
    </source>
</evidence>
<dbReference type="GO" id="GO:0009279">
    <property type="term" value="C:cell outer membrane"/>
    <property type="evidence" value="ECO:0007669"/>
    <property type="project" value="UniProtKB-SubCell"/>
</dbReference>
<evidence type="ECO:0000256" key="10">
    <source>
        <dbReference type="PROSITE-ProRule" id="PRU01360"/>
    </source>
</evidence>
<dbReference type="InterPro" id="IPR000531">
    <property type="entry name" value="Beta-barrel_TonB"/>
</dbReference>
<dbReference type="PANTHER" id="PTHR30069:SF39">
    <property type="entry name" value="BLL6183 PROTEIN"/>
    <property type="match status" value="1"/>
</dbReference>
<dbReference type="Gene3D" id="2.170.130.10">
    <property type="entry name" value="TonB-dependent receptor, plug domain"/>
    <property type="match status" value="1"/>
</dbReference>
<keyword evidence="9 10" id="KW-0998">Cell outer membrane</keyword>
<evidence type="ECO:0000259" key="14">
    <source>
        <dbReference type="Pfam" id="PF00593"/>
    </source>
</evidence>
<dbReference type="OrthoDB" id="98353at2"/>
<feature type="domain" description="TonB-dependent receptor plug" evidence="15">
    <location>
        <begin position="89"/>
        <end position="202"/>
    </location>
</feature>
<evidence type="ECO:0000256" key="8">
    <source>
        <dbReference type="ARBA" id="ARBA00023170"/>
    </source>
</evidence>
<dbReference type="CDD" id="cd01347">
    <property type="entry name" value="ligand_gated_channel"/>
    <property type="match status" value="1"/>
</dbReference>
<dbReference type="AlphaFoldDB" id="A0A3D8JZX4"/>
<evidence type="ECO:0000256" key="7">
    <source>
        <dbReference type="ARBA" id="ARBA00023136"/>
    </source>
</evidence>
<dbReference type="GO" id="GO:0015344">
    <property type="term" value="F:siderophore uptake transmembrane transporter activity"/>
    <property type="evidence" value="ECO:0007669"/>
    <property type="project" value="TreeGrafter"/>
</dbReference>
<keyword evidence="6 11" id="KW-0798">TonB box</keyword>
<reference evidence="16 17" key="1">
    <citation type="submission" date="2018-08" db="EMBL/GenBank/DDBJ databases">
        <title>Paraburkholderia sp. DHOM06 isolated from forest soil.</title>
        <authorList>
            <person name="Gao Z.-H."/>
            <person name="Qiu L.-H."/>
        </authorList>
    </citation>
    <scope>NUCLEOTIDE SEQUENCE [LARGE SCALE GENOMIC DNA]</scope>
    <source>
        <strain evidence="16 17">DHOM06</strain>
    </source>
</reference>
<evidence type="ECO:0000256" key="5">
    <source>
        <dbReference type="ARBA" id="ARBA00022692"/>
    </source>
</evidence>